<evidence type="ECO:0000256" key="6">
    <source>
        <dbReference type="ARBA" id="ARBA00025513"/>
    </source>
</evidence>
<dbReference type="AlphaFoldDB" id="A0A261Y8E6"/>
<comment type="subcellular location">
    <subcellularLocation>
        <location evidence="1 7">Nucleus</location>
    </subcellularLocation>
</comment>
<comment type="caution">
    <text evidence="10">The sequence shown here is derived from an EMBL/GenBank/DDBJ whole genome shotgun (WGS) entry which is preliminary data.</text>
</comment>
<evidence type="ECO:0000256" key="2">
    <source>
        <dbReference type="ARBA" id="ARBA00008035"/>
    </source>
</evidence>
<evidence type="ECO:0000256" key="8">
    <source>
        <dbReference type="SAM" id="MobiDB-lite"/>
    </source>
</evidence>
<name>A0A261Y8E6_9FUNG</name>
<dbReference type="Proteomes" id="UP000242875">
    <property type="component" value="Unassembled WGS sequence"/>
</dbReference>
<evidence type="ECO:0000313" key="10">
    <source>
        <dbReference type="EMBL" id="OZJ06851.1"/>
    </source>
</evidence>
<dbReference type="GO" id="GO:0035267">
    <property type="term" value="C:NuA4 histone acetyltransferase complex"/>
    <property type="evidence" value="ECO:0007669"/>
    <property type="project" value="InterPro"/>
</dbReference>
<feature type="compositionally biased region" description="Polar residues" evidence="8">
    <location>
        <begin position="797"/>
        <end position="810"/>
    </location>
</feature>
<keyword evidence="4 7" id="KW-0804">Transcription</keyword>
<protein>
    <recommendedName>
        <fullName evidence="7">Enhancer of polycomb-like protein</fullName>
    </recommendedName>
</protein>
<proteinExistence type="inferred from homology"/>
<evidence type="ECO:0000256" key="1">
    <source>
        <dbReference type="ARBA" id="ARBA00004123"/>
    </source>
</evidence>
<evidence type="ECO:0000259" key="9">
    <source>
        <dbReference type="Pfam" id="PF10513"/>
    </source>
</evidence>
<dbReference type="EMBL" id="MVBO01000001">
    <property type="protein sequence ID" value="OZJ06851.1"/>
    <property type="molecule type" value="Genomic_DNA"/>
</dbReference>
<evidence type="ECO:0000256" key="3">
    <source>
        <dbReference type="ARBA" id="ARBA00023015"/>
    </source>
</evidence>
<feature type="region of interest" description="Disordered" evidence="8">
    <location>
        <begin position="615"/>
        <end position="643"/>
    </location>
</feature>
<dbReference type="GO" id="GO:0005634">
    <property type="term" value="C:nucleus"/>
    <property type="evidence" value="ECO:0007669"/>
    <property type="project" value="UniProtKB-SubCell"/>
</dbReference>
<dbReference type="GO" id="GO:0006357">
    <property type="term" value="P:regulation of transcription by RNA polymerase II"/>
    <property type="evidence" value="ECO:0007669"/>
    <property type="project" value="InterPro"/>
</dbReference>
<evidence type="ECO:0000256" key="7">
    <source>
        <dbReference type="RuleBase" id="RU361124"/>
    </source>
</evidence>
<evidence type="ECO:0000256" key="4">
    <source>
        <dbReference type="ARBA" id="ARBA00023163"/>
    </source>
</evidence>
<reference evidence="10 11" key="1">
    <citation type="journal article" date="2017" name="Mycologia">
        <title>Bifiguratus adelaidae, gen. et sp. nov., a new member of Mucoromycotina in endophytic and soil-dwelling habitats.</title>
        <authorList>
            <person name="Torres-Cruz T.J."/>
            <person name="Billingsley Tobias T.L."/>
            <person name="Almatruk M."/>
            <person name="Hesse C."/>
            <person name="Kuske C.R."/>
            <person name="Desiro A."/>
            <person name="Benucci G.M."/>
            <person name="Bonito G."/>
            <person name="Stajich J.E."/>
            <person name="Dunlap C."/>
            <person name="Arnold A.E."/>
            <person name="Porras-Alfaro A."/>
        </authorList>
    </citation>
    <scope>NUCLEOTIDE SEQUENCE [LARGE SCALE GENOMIC DNA]</scope>
    <source>
        <strain evidence="10 11">AZ0501</strain>
    </source>
</reference>
<feature type="region of interest" description="Disordered" evidence="8">
    <location>
        <begin position="788"/>
        <end position="810"/>
    </location>
</feature>
<dbReference type="InterPro" id="IPR024943">
    <property type="entry name" value="Enhancer_polycomb"/>
</dbReference>
<keyword evidence="3 7" id="KW-0805">Transcription regulation</keyword>
<dbReference type="Pfam" id="PF10513">
    <property type="entry name" value="EPL1"/>
    <property type="match status" value="1"/>
</dbReference>
<dbReference type="InterPro" id="IPR019542">
    <property type="entry name" value="Enhancer_polycomb-like_N"/>
</dbReference>
<accession>A0A261Y8E6</accession>
<keyword evidence="11" id="KW-1185">Reference proteome</keyword>
<feature type="compositionally biased region" description="Polar residues" evidence="8">
    <location>
        <begin position="509"/>
        <end position="555"/>
    </location>
</feature>
<feature type="region of interest" description="Disordered" evidence="8">
    <location>
        <begin position="505"/>
        <end position="555"/>
    </location>
</feature>
<evidence type="ECO:0000256" key="5">
    <source>
        <dbReference type="ARBA" id="ARBA00023242"/>
    </source>
</evidence>
<organism evidence="10 11">
    <name type="scientific">Bifiguratus adelaidae</name>
    <dbReference type="NCBI Taxonomy" id="1938954"/>
    <lineage>
        <taxon>Eukaryota</taxon>
        <taxon>Fungi</taxon>
        <taxon>Fungi incertae sedis</taxon>
        <taxon>Mucoromycota</taxon>
        <taxon>Mucoromycotina</taxon>
        <taxon>Endogonomycetes</taxon>
        <taxon>Endogonales</taxon>
        <taxon>Endogonales incertae sedis</taxon>
        <taxon>Bifiguratus</taxon>
    </lineage>
</organism>
<comment type="similarity">
    <text evidence="2 7">Belongs to the enhancer of polycomb family.</text>
</comment>
<feature type="compositionally biased region" description="Polar residues" evidence="8">
    <location>
        <begin position="623"/>
        <end position="637"/>
    </location>
</feature>
<gene>
    <name evidence="10" type="ORF">BZG36_00048</name>
</gene>
<evidence type="ECO:0000313" key="11">
    <source>
        <dbReference type="Proteomes" id="UP000242875"/>
    </source>
</evidence>
<feature type="domain" description="Enhancer of polycomb-like N-terminal" evidence="9">
    <location>
        <begin position="13"/>
        <end position="161"/>
    </location>
</feature>
<sequence>MTRTSSPHAPRFRNRKLSNKHQLPIYRASELPDLDEFSVQRHVTEVETGVWKEEEVEHHLQAAMSASQAAVTTGGVAPLYIPTPDASKLIADYDKCHHRKFPAPSALIRFSAVVEDCIGSSYTMDEEDEAWLKEYAQASGRREAERLSEDQFEEIMAFFENVSVEVNPYFQNVQDISQIPSFADIEPYFITHNKAQLKIPAKHVYAHWLQRRQKRGGKPIIPQLQFEEAVKNEDDPYVCFRRRETKTIRKTRRTDQQSLEKLRRLRIELEMARSLLDMVSKRERYRKESLLLEQKIFESRCVVMDHQRALGIKDEEEILIPPRKKKKLNDIHAAGATIKIPLHKIRRDEDYARNKNAPSQLELELARRRKLDEGWEDITENPFQPFPKSTPLSYYRYLHIPSQPQEHRSTPRRQPSYRMRMGRGGRVFLDRHHVELLHHMDSTETTHNYFSKSWRAYDFDDDLSDDEYTIDDGRPSLLRYRCSLFSELDLRNLITTPYFNAMTGHGHQQRNGVNPRLSSLVNGPASPTMSKPPSGAQSPSGVKKSNQKPKMTPQQAAVHMANSMMSANLAAVAAQNGHVDQATAQRYMQLLQTNPEAAKQMQAQFLQQQQQRAAAVAVSQAQKNGNPPTSPQPNGNRVNGAVGSGALYGQQANGLGSPSKASMQLAAQAKMAAHRFAMLNGQAAAGNLQNAMSMTQAAAAAKAQSALQAQQFAAQQLAAAQYRVALAQGQMGNIPSGLLLQNGYANGSSMAMSSPGMANRSPLASPQVHNAMGVPSPPFMRQVIQSPHLQQRMAGSPSVSHMSPVNSPQN</sequence>
<dbReference type="PANTHER" id="PTHR14898">
    <property type="entry name" value="ENHANCER OF POLYCOMB"/>
    <property type="match status" value="1"/>
</dbReference>
<dbReference type="OrthoDB" id="435275at2759"/>
<comment type="function">
    <text evidence="6">Component of the NuA4 histone acetyltransferase complex which is involved in transcriptional activation of selected genes principally by acetylation of nucleosomal histone H4 and H2A. The NuA4 complex is also involved in DNA repair. Involved in gene silencing by neighboring heterochromatin, blockage of the silencing spreading along the chromosome, and required for cell cycle progression through G2/M.</text>
</comment>
<keyword evidence="5 7" id="KW-0539">Nucleus</keyword>